<dbReference type="EMBL" id="BAAAZC010000004">
    <property type="protein sequence ID" value="GAA3959704.1"/>
    <property type="molecule type" value="Genomic_DNA"/>
</dbReference>
<proteinExistence type="predicted"/>
<dbReference type="Proteomes" id="UP001500742">
    <property type="component" value="Unassembled WGS sequence"/>
</dbReference>
<reference evidence="2" key="1">
    <citation type="journal article" date="2019" name="Int. J. Syst. Evol. Microbiol.">
        <title>The Global Catalogue of Microorganisms (GCM) 10K type strain sequencing project: providing services to taxonomists for standard genome sequencing and annotation.</title>
        <authorList>
            <consortium name="The Broad Institute Genomics Platform"/>
            <consortium name="The Broad Institute Genome Sequencing Center for Infectious Disease"/>
            <person name="Wu L."/>
            <person name="Ma J."/>
        </authorList>
    </citation>
    <scope>NUCLEOTIDE SEQUENCE [LARGE SCALE GENOMIC DNA]</scope>
    <source>
        <strain evidence="2">JCM 16601</strain>
    </source>
</reference>
<evidence type="ECO:0000313" key="2">
    <source>
        <dbReference type="Proteomes" id="UP001500742"/>
    </source>
</evidence>
<protein>
    <submittedName>
        <fullName evidence="1">DNA alkylation repair protein</fullName>
    </submittedName>
</protein>
<gene>
    <name evidence="1" type="ORF">GCM10022210_04070</name>
</gene>
<organism evidence="1 2">
    <name type="scientific">Mucilaginibacter dorajii</name>
    <dbReference type="NCBI Taxonomy" id="692994"/>
    <lineage>
        <taxon>Bacteria</taxon>
        <taxon>Pseudomonadati</taxon>
        <taxon>Bacteroidota</taxon>
        <taxon>Sphingobacteriia</taxon>
        <taxon>Sphingobacteriales</taxon>
        <taxon>Sphingobacteriaceae</taxon>
        <taxon>Mucilaginibacter</taxon>
    </lineage>
</organism>
<evidence type="ECO:0000313" key="1">
    <source>
        <dbReference type="EMBL" id="GAA3959704.1"/>
    </source>
</evidence>
<sequence>MGTPLKDLYSLSFYNRVGDGLAAVLPGFDKEQFIGQIYSPGFDKKELKQRMRHTSVVLHQFFPADYPETVKLIKKLVDRFRSVGFGEDGLASMFLADYIEVYGLDDFETSVDALEFVTQFVSCEFAVRPFLSRYGQQMLDRMLIWSTHENHKVRRLASEGSRPRLPWGLAVPALKKDPIPVLPILENLKNDESDFVRRSVANSLNDIAKDHPVIVLQVIKSWAGISKQTDAIIKHGSRTLLKQGHTEILNHYGLDTKNINLKDFKIITPEVKIGDGLEFSFNITNTSDTQQLIRLEYAIFYRMANGQPSKKVFKISEKTYPPNTTAKINRKQKFIPITTRRFYTGTHGLSVIVNGEEKALGEFELC</sequence>
<keyword evidence="2" id="KW-1185">Reference proteome</keyword>
<dbReference type="PROSITE" id="PS50077">
    <property type="entry name" value="HEAT_REPEAT"/>
    <property type="match status" value="1"/>
</dbReference>
<name>A0ABP7P4Q0_9SPHI</name>
<dbReference type="InterPro" id="IPR021133">
    <property type="entry name" value="HEAT_type_2"/>
</dbReference>
<dbReference type="Pfam" id="PF08713">
    <property type="entry name" value="DNA_alkylation"/>
    <property type="match status" value="1"/>
</dbReference>
<dbReference type="RefSeq" id="WP_259090649.1">
    <property type="nucleotide sequence ID" value="NZ_BAAAZC010000004.1"/>
</dbReference>
<dbReference type="InterPro" id="IPR014825">
    <property type="entry name" value="DNA_alkylation"/>
</dbReference>
<dbReference type="InterPro" id="IPR016024">
    <property type="entry name" value="ARM-type_fold"/>
</dbReference>
<dbReference type="Gene3D" id="1.25.40.290">
    <property type="entry name" value="ARM repeat domains"/>
    <property type="match status" value="1"/>
</dbReference>
<comment type="caution">
    <text evidence="1">The sequence shown here is derived from an EMBL/GenBank/DDBJ whole genome shotgun (WGS) entry which is preliminary data.</text>
</comment>
<accession>A0ABP7P4Q0</accession>
<dbReference type="SUPFAM" id="SSF48371">
    <property type="entry name" value="ARM repeat"/>
    <property type="match status" value="1"/>
</dbReference>